<comment type="function">
    <text evidence="10 11">Phosphorylation of dTMP to form dTDP in both de novo and salvage pathways of dTTP synthesis.</text>
</comment>
<dbReference type="SUPFAM" id="SSF52540">
    <property type="entry name" value="P-loop containing nucleoside triphosphate hydrolases"/>
    <property type="match status" value="1"/>
</dbReference>
<keyword evidence="7 11" id="KW-0418">Kinase</keyword>
<keyword evidence="5 11" id="KW-0545">Nucleotide biosynthesis</keyword>
<evidence type="ECO:0000256" key="7">
    <source>
        <dbReference type="ARBA" id="ARBA00022777"/>
    </source>
</evidence>
<dbReference type="Pfam" id="PF02223">
    <property type="entry name" value="Thymidylate_kin"/>
    <property type="match status" value="1"/>
</dbReference>
<reference evidence="13" key="1">
    <citation type="submission" date="2020-10" db="EMBL/GenBank/DDBJ databases">
        <authorList>
            <person name="Gilroy R."/>
        </authorList>
    </citation>
    <scope>NUCLEOTIDE SEQUENCE</scope>
    <source>
        <strain evidence="13">10192</strain>
    </source>
</reference>
<evidence type="ECO:0000256" key="2">
    <source>
        <dbReference type="ARBA" id="ARBA00012980"/>
    </source>
</evidence>
<evidence type="ECO:0000259" key="12">
    <source>
        <dbReference type="Pfam" id="PF02223"/>
    </source>
</evidence>
<evidence type="ECO:0000313" key="13">
    <source>
        <dbReference type="EMBL" id="MBO8429815.1"/>
    </source>
</evidence>
<name>A0A9D9GWN2_9BACT</name>
<evidence type="ECO:0000256" key="3">
    <source>
        <dbReference type="ARBA" id="ARBA00017144"/>
    </source>
</evidence>
<sequence length="203" mass="22554">MTKGLFITFEGADGCGKTTQLMLLAKYLKSKGLEVVVTREPGARGLGEKIREILLNYDGEVSSQAEAFLFLADRAQHIDVIVNPAVESGKIVLCDRHTDSTVAYQGYGRGLDIDRIKMLNNLATGDRRPDLTIVFDIDVETSMARVGAEKDRMESAGEEFFNRVRNGYLKIAELEPERVKVLNATKSVEDIHKEVVALYESLN</sequence>
<keyword evidence="8 11" id="KW-0067">ATP-binding</keyword>
<dbReference type="PANTHER" id="PTHR10344:SF4">
    <property type="entry name" value="UMP-CMP KINASE 2, MITOCHONDRIAL"/>
    <property type="match status" value="1"/>
</dbReference>
<dbReference type="CDD" id="cd01672">
    <property type="entry name" value="TMPK"/>
    <property type="match status" value="1"/>
</dbReference>
<dbReference type="GO" id="GO:0005829">
    <property type="term" value="C:cytosol"/>
    <property type="evidence" value="ECO:0007669"/>
    <property type="project" value="TreeGrafter"/>
</dbReference>
<dbReference type="GO" id="GO:0004798">
    <property type="term" value="F:dTMP kinase activity"/>
    <property type="evidence" value="ECO:0007669"/>
    <property type="project" value="UniProtKB-UniRule"/>
</dbReference>
<evidence type="ECO:0000256" key="10">
    <source>
        <dbReference type="ARBA" id="ARBA00057735"/>
    </source>
</evidence>
<comment type="caution">
    <text evidence="13">The sequence shown here is derived from an EMBL/GenBank/DDBJ whole genome shotgun (WGS) entry which is preliminary data.</text>
</comment>
<evidence type="ECO:0000313" key="14">
    <source>
        <dbReference type="Proteomes" id="UP000823632"/>
    </source>
</evidence>
<evidence type="ECO:0000256" key="1">
    <source>
        <dbReference type="ARBA" id="ARBA00009776"/>
    </source>
</evidence>
<protein>
    <recommendedName>
        <fullName evidence="3 11">Thymidylate kinase</fullName>
        <ecNumber evidence="2 11">2.7.4.9</ecNumber>
    </recommendedName>
    <alternativeName>
        <fullName evidence="11">dTMP kinase</fullName>
    </alternativeName>
</protein>
<comment type="catalytic activity">
    <reaction evidence="9 11">
        <text>dTMP + ATP = dTDP + ADP</text>
        <dbReference type="Rhea" id="RHEA:13517"/>
        <dbReference type="ChEBI" id="CHEBI:30616"/>
        <dbReference type="ChEBI" id="CHEBI:58369"/>
        <dbReference type="ChEBI" id="CHEBI:63528"/>
        <dbReference type="ChEBI" id="CHEBI:456216"/>
        <dbReference type="EC" id="2.7.4.9"/>
    </reaction>
</comment>
<dbReference type="EMBL" id="JADIND010000008">
    <property type="protein sequence ID" value="MBO8429815.1"/>
    <property type="molecule type" value="Genomic_DNA"/>
</dbReference>
<evidence type="ECO:0000256" key="6">
    <source>
        <dbReference type="ARBA" id="ARBA00022741"/>
    </source>
</evidence>
<dbReference type="EC" id="2.7.4.9" evidence="2 11"/>
<dbReference type="Proteomes" id="UP000823632">
    <property type="component" value="Unassembled WGS sequence"/>
</dbReference>
<dbReference type="PROSITE" id="PS01331">
    <property type="entry name" value="THYMIDYLATE_KINASE"/>
    <property type="match status" value="1"/>
</dbReference>
<feature type="binding site" evidence="11">
    <location>
        <begin position="11"/>
        <end position="18"/>
    </location>
    <ligand>
        <name>ATP</name>
        <dbReference type="ChEBI" id="CHEBI:30616"/>
    </ligand>
</feature>
<evidence type="ECO:0000256" key="4">
    <source>
        <dbReference type="ARBA" id="ARBA00022679"/>
    </source>
</evidence>
<dbReference type="InterPro" id="IPR018094">
    <property type="entry name" value="Thymidylate_kinase"/>
</dbReference>
<evidence type="ECO:0000256" key="8">
    <source>
        <dbReference type="ARBA" id="ARBA00022840"/>
    </source>
</evidence>
<dbReference type="GO" id="GO:0005524">
    <property type="term" value="F:ATP binding"/>
    <property type="evidence" value="ECO:0007669"/>
    <property type="project" value="UniProtKB-UniRule"/>
</dbReference>
<accession>A0A9D9GWN2</accession>
<gene>
    <name evidence="11" type="primary">tmk</name>
    <name evidence="13" type="ORF">IAC76_00370</name>
</gene>
<keyword evidence="6 11" id="KW-0547">Nucleotide-binding</keyword>
<dbReference type="GO" id="GO:0006235">
    <property type="term" value="P:dTTP biosynthetic process"/>
    <property type="evidence" value="ECO:0007669"/>
    <property type="project" value="UniProtKB-UniRule"/>
</dbReference>
<keyword evidence="4 11" id="KW-0808">Transferase</keyword>
<evidence type="ECO:0000256" key="11">
    <source>
        <dbReference type="HAMAP-Rule" id="MF_00165"/>
    </source>
</evidence>
<feature type="domain" description="Thymidylate kinase-like" evidence="12">
    <location>
        <begin position="9"/>
        <end position="195"/>
    </location>
</feature>
<dbReference type="NCBIfam" id="TIGR00041">
    <property type="entry name" value="DTMP_kinase"/>
    <property type="match status" value="1"/>
</dbReference>
<dbReference type="InterPro" id="IPR027417">
    <property type="entry name" value="P-loop_NTPase"/>
</dbReference>
<dbReference type="PANTHER" id="PTHR10344">
    <property type="entry name" value="THYMIDYLATE KINASE"/>
    <property type="match status" value="1"/>
</dbReference>
<dbReference type="GO" id="GO:0006227">
    <property type="term" value="P:dUDP biosynthetic process"/>
    <property type="evidence" value="ECO:0007669"/>
    <property type="project" value="TreeGrafter"/>
</dbReference>
<comment type="similarity">
    <text evidence="1 11">Belongs to the thymidylate kinase family.</text>
</comment>
<evidence type="ECO:0000256" key="9">
    <source>
        <dbReference type="ARBA" id="ARBA00048743"/>
    </source>
</evidence>
<dbReference type="InterPro" id="IPR018095">
    <property type="entry name" value="Thymidylate_kin_CS"/>
</dbReference>
<reference evidence="13" key="2">
    <citation type="journal article" date="2021" name="PeerJ">
        <title>Extensive microbial diversity within the chicken gut microbiome revealed by metagenomics and culture.</title>
        <authorList>
            <person name="Gilroy R."/>
            <person name="Ravi A."/>
            <person name="Getino M."/>
            <person name="Pursley I."/>
            <person name="Horton D.L."/>
            <person name="Alikhan N.F."/>
            <person name="Baker D."/>
            <person name="Gharbi K."/>
            <person name="Hall N."/>
            <person name="Watson M."/>
            <person name="Adriaenssens E.M."/>
            <person name="Foster-Nyarko E."/>
            <person name="Jarju S."/>
            <person name="Secka A."/>
            <person name="Antonio M."/>
            <person name="Oren A."/>
            <person name="Chaudhuri R.R."/>
            <person name="La Ragione R."/>
            <person name="Hildebrand F."/>
            <person name="Pallen M.J."/>
        </authorList>
    </citation>
    <scope>NUCLEOTIDE SEQUENCE</scope>
    <source>
        <strain evidence="13">10192</strain>
    </source>
</reference>
<dbReference type="AlphaFoldDB" id="A0A9D9GWN2"/>
<dbReference type="InterPro" id="IPR039430">
    <property type="entry name" value="Thymidylate_kin-like_dom"/>
</dbReference>
<dbReference type="FunFam" id="3.40.50.300:FF:000225">
    <property type="entry name" value="Thymidylate kinase"/>
    <property type="match status" value="1"/>
</dbReference>
<evidence type="ECO:0000256" key="5">
    <source>
        <dbReference type="ARBA" id="ARBA00022727"/>
    </source>
</evidence>
<organism evidence="13 14">
    <name type="scientific">Candidatus Scatousia excrementipullorum</name>
    <dbReference type="NCBI Taxonomy" id="2840936"/>
    <lineage>
        <taxon>Bacteria</taxon>
        <taxon>Candidatus Scatousia</taxon>
    </lineage>
</organism>
<dbReference type="Gene3D" id="3.40.50.300">
    <property type="entry name" value="P-loop containing nucleotide triphosphate hydrolases"/>
    <property type="match status" value="1"/>
</dbReference>
<proteinExistence type="inferred from homology"/>
<dbReference type="GO" id="GO:0006233">
    <property type="term" value="P:dTDP biosynthetic process"/>
    <property type="evidence" value="ECO:0007669"/>
    <property type="project" value="InterPro"/>
</dbReference>
<dbReference type="HAMAP" id="MF_00165">
    <property type="entry name" value="Thymidylate_kinase"/>
    <property type="match status" value="1"/>
</dbReference>